<protein>
    <recommendedName>
        <fullName evidence="3">TraG N-terminal Proteobacteria domain-containing protein</fullName>
    </recommendedName>
</protein>
<dbReference type="InterPro" id="IPR012931">
    <property type="entry name" value="TraG_N_Proteobacteria"/>
</dbReference>
<keyword evidence="2" id="KW-0472">Membrane</keyword>
<reference evidence="4 5" key="1">
    <citation type="submission" date="2010-12" db="EMBL/GenBank/DDBJ databases">
        <title>Complete sequence of Desulfurispirillum indicum S5.</title>
        <authorList>
            <consortium name="US DOE Joint Genome Institute"/>
            <person name="Lucas S."/>
            <person name="Copeland A."/>
            <person name="Lapidus A."/>
            <person name="Cheng J.-F."/>
            <person name="Goodwin L."/>
            <person name="Pitluck S."/>
            <person name="Chertkov O."/>
            <person name="Held B."/>
            <person name="Detter J.C."/>
            <person name="Han C."/>
            <person name="Tapia R."/>
            <person name="Land M."/>
            <person name="Hauser L."/>
            <person name="Kyrpides N."/>
            <person name="Ivanova N."/>
            <person name="Mikhailova N."/>
            <person name="Haggblom M."/>
            <person name="Rauschenbach I."/>
            <person name="Bini E."/>
            <person name="Woyke T."/>
        </authorList>
    </citation>
    <scope>NUCLEOTIDE SEQUENCE [LARGE SCALE GENOMIC DNA]</scope>
    <source>
        <strain evidence="5">ATCC BAA-1389 / DSM 22839 / S5</strain>
    </source>
</reference>
<evidence type="ECO:0000313" key="4">
    <source>
        <dbReference type="EMBL" id="ADU66214.1"/>
    </source>
</evidence>
<feature type="compositionally biased region" description="Polar residues" evidence="1">
    <location>
        <begin position="976"/>
        <end position="989"/>
    </location>
</feature>
<evidence type="ECO:0000313" key="5">
    <source>
        <dbReference type="Proteomes" id="UP000002572"/>
    </source>
</evidence>
<sequence>MEITIYGGFNTVTGIMQQIALFFSDSSLPMVFIAMFVAGVLGAGINEFYSGIQRGKSTIVAALITCLLGLALSKVFIFNTGNLVIYDRTSNQHAIISDVPDGLRIMYRLFNTLENFFVERWYTASHHPALDYRDNANGIGFDMFLNASKVGGIPNDPLINRSLQRYWTDCVTFALKVPASNLTMAEMMHGDAPGGLIASFGKAQHPMLQTQFYQSNDTHKSGTWMSCRDSWDNIRPYITNPANFTQSRDRICASAGVDINDPLQLQSCEQKINQHIQFISNGQVTGGLGHFNALMNLARSTFEVTKIGGDHAINRFIQQDFTVKGIGAIMGSSGYMGEARYAMFAIVGAMSCVLMLLWPTPVFGKAFAGIIYLWGFIFFWAIGDAIAHKIAVDRAFDLYAELRATGGTIGINTLFHIPSETAKALGVFGQMRAYSMLVATIITGFLFKVSSPGMAQLGSRIGGAMSDIGSSAAERMMTPGGYNSTIESTKMGQGHLQQSLYNTGHGYDEYSNAEANRVGKDFGQNFIQSDVAEALDKQGLLPNNIPGGNMAALGAAGGSTFRIAADGGVADGAINPDTSKLSTMMITKAGTENPDGTFTGVEKHGTPDLGYLQVSAGTATQQAARDTYQQMDQNQQAAARAYTESTSTLDSQRQNFDETVRNSDVYSRQDREALAHVQAQQGTLATGLAKKISDSTGMDYKDAQSIARALTASVTASASVGTPGGSISPVKAKLEAALKAEGRSLDEETITRALNSLESDDWSKVRSFQETQSQTYSGLAEKATSSSDENAIAAARGLVHSLDTQRQASEAFTESNTRLSAAGQVLERAETDSTSRNSNLSAVVLDRLKQTYGDGAADTLLREANTSGNAAARAKVDEVAAQVAQQEIKTEFDRTLGKKMADVQSTTANIEPPKSQAEVADGYENRNYESGVPKSDRNNLVMPPLPDGTPPISDENPTGHLVPAAQINAAAAQGSGDFNDQTYTATHTPGSGKEEIKEKEEYMRTRGVHYNNNPKGKVTDEQRHEANSAAPIRGFRHNRSD</sequence>
<name>E6W6X1_DESIS</name>
<dbReference type="RefSeq" id="WP_013506095.1">
    <property type="nucleotide sequence ID" value="NC_014836.1"/>
</dbReference>
<dbReference type="InParanoid" id="E6W6X1"/>
<accession>E6W6X1</accession>
<organism evidence="4 5">
    <name type="scientific">Desulfurispirillum indicum (strain ATCC BAA-1389 / DSM 22839 / S5)</name>
    <dbReference type="NCBI Taxonomy" id="653733"/>
    <lineage>
        <taxon>Bacteria</taxon>
        <taxon>Pseudomonadati</taxon>
        <taxon>Chrysiogenota</taxon>
        <taxon>Chrysiogenia</taxon>
        <taxon>Chrysiogenales</taxon>
        <taxon>Chrysiogenaceae</taxon>
        <taxon>Desulfurispirillum</taxon>
    </lineage>
</organism>
<feature type="compositionally biased region" description="Basic and acidic residues" evidence="1">
    <location>
        <begin position="992"/>
        <end position="1004"/>
    </location>
</feature>
<dbReference type="KEGG" id="din:Selin_1480"/>
<dbReference type="OrthoDB" id="5408904at2"/>
<feature type="region of interest" description="Disordered" evidence="1">
    <location>
        <begin position="630"/>
        <end position="658"/>
    </location>
</feature>
<evidence type="ECO:0000256" key="2">
    <source>
        <dbReference type="SAM" id="Phobius"/>
    </source>
</evidence>
<feature type="compositionally biased region" description="Basic and acidic residues" evidence="1">
    <location>
        <begin position="1017"/>
        <end position="1026"/>
    </location>
</feature>
<evidence type="ECO:0000256" key="1">
    <source>
        <dbReference type="SAM" id="MobiDB-lite"/>
    </source>
</evidence>
<proteinExistence type="predicted"/>
<dbReference type="STRING" id="653733.Selin_1480"/>
<gene>
    <name evidence="4" type="ordered locus">Selin_1480</name>
</gene>
<dbReference type="Proteomes" id="UP000002572">
    <property type="component" value="Chromosome"/>
</dbReference>
<keyword evidence="5" id="KW-1185">Reference proteome</keyword>
<dbReference type="HOGENOM" id="CLU_292525_0_0_0"/>
<dbReference type="Pfam" id="PF07916">
    <property type="entry name" value="TraG_N"/>
    <property type="match status" value="1"/>
</dbReference>
<feature type="compositionally biased region" description="Polar residues" evidence="1">
    <location>
        <begin position="630"/>
        <end position="654"/>
    </location>
</feature>
<dbReference type="EMBL" id="CP002432">
    <property type="protein sequence ID" value="ADU66214.1"/>
    <property type="molecule type" value="Genomic_DNA"/>
</dbReference>
<dbReference type="eggNOG" id="COG3266">
    <property type="taxonomic scope" value="Bacteria"/>
</dbReference>
<feature type="transmembrane region" description="Helical" evidence="2">
    <location>
        <begin position="433"/>
        <end position="450"/>
    </location>
</feature>
<feature type="domain" description="TraG N-terminal Proteobacteria" evidence="3">
    <location>
        <begin position="5"/>
        <end position="466"/>
    </location>
</feature>
<feature type="transmembrane region" description="Helical" evidence="2">
    <location>
        <begin position="366"/>
        <end position="387"/>
    </location>
</feature>
<feature type="transmembrane region" description="Helical" evidence="2">
    <location>
        <begin position="57"/>
        <end position="78"/>
    </location>
</feature>
<feature type="transmembrane region" description="Helical" evidence="2">
    <location>
        <begin position="341"/>
        <end position="360"/>
    </location>
</feature>
<feature type="transmembrane region" description="Helical" evidence="2">
    <location>
        <begin position="21"/>
        <end position="45"/>
    </location>
</feature>
<keyword evidence="2" id="KW-1133">Transmembrane helix</keyword>
<feature type="region of interest" description="Disordered" evidence="1">
    <location>
        <begin position="975"/>
        <end position="1041"/>
    </location>
</feature>
<evidence type="ECO:0000259" key="3">
    <source>
        <dbReference type="Pfam" id="PF07916"/>
    </source>
</evidence>
<dbReference type="AlphaFoldDB" id="E6W6X1"/>
<keyword evidence="2" id="KW-0812">Transmembrane</keyword>